<dbReference type="AlphaFoldDB" id="A0A1I1SFX9"/>
<sequence>MDHSSQYSEHDLAEKIYIANDQFEQIQQAKNDTVVLFGEIFTYIFSHNQIENKKVELAIKQNLNVRKQYLKLLEQYQFSFSDLQAAASSEKELKERVGKGFSLKFKVSKKHVEQVYVILTIEHSATHHHTKKIILHIQLDNTVKKIEFMALIEGRSQLVMDKNSEEFELLSNANAKIFLL</sequence>
<keyword evidence="2" id="KW-1185">Reference proteome</keyword>
<name>A0A1I1SFX9_9GAMM</name>
<dbReference type="EMBL" id="FOLO01000057">
    <property type="protein sequence ID" value="SFD43548.1"/>
    <property type="molecule type" value="Genomic_DNA"/>
</dbReference>
<evidence type="ECO:0000313" key="2">
    <source>
        <dbReference type="Proteomes" id="UP000198862"/>
    </source>
</evidence>
<dbReference type="STRING" id="1123010.SAMN02745724_04517"/>
<protein>
    <submittedName>
        <fullName evidence="1">Uncharacterized protein</fullName>
    </submittedName>
</protein>
<dbReference type="Proteomes" id="UP000198862">
    <property type="component" value="Unassembled WGS sequence"/>
</dbReference>
<dbReference type="RefSeq" id="WP_091990094.1">
    <property type="nucleotide sequence ID" value="NZ_FOLO01000057.1"/>
</dbReference>
<evidence type="ECO:0000313" key="1">
    <source>
        <dbReference type="EMBL" id="SFD43548.1"/>
    </source>
</evidence>
<reference evidence="1 2" key="1">
    <citation type="submission" date="2016-10" db="EMBL/GenBank/DDBJ databases">
        <authorList>
            <person name="de Groot N.N."/>
        </authorList>
    </citation>
    <scope>NUCLEOTIDE SEQUENCE [LARGE SCALE GENOMIC DNA]</scope>
    <source>
        <strain evidence="1 2">DSM 6059</strain>
    </source>
</reference>
<organism evidence="1 2">
    <name type="scientific">Pseudoalteromonas denitrificans DSM 6059</name>
    <dbReference type="NCBI Taxonomy" id="1123010"/>
    <lineage>
        <taxon>Bacteria</taxon>
        <taxon>Pseudomonadati</taxon>
        <taxon>Pseudomonadota</taxon>
        <taxon>Gammaproteobacteria</taxon>
        <taxon>Alteromonadales</taxon>
        <taxon>Pseudoalteromonadaceae</taxon>
        <taxon>Pseudoalteromonas</taxon>
    </lineage>
</organism>
<dbReference type="OrthoDB" id="6291809at2"/>
<accession>A0A1I1SFX9</accession>
<gene>
    <name evidence="1" type="ORF">SAMN02745724_04517</name>
</gene>
<proteinExistence type="predicted"/>